<protein>
    <submittedName>
        <fullName evidence="1">Uncharacterized protein</fullName>
    </submittedName>
</protein>
<reference evidence="1 2" key="1">
    <citation type="submission" date="2020-04" db="EMBL/GenBank/DDBJ databases">
        <authorList>
            <person name="Alioto T."/>
            <person name="Alioto T."/>
            <person name="Gomez Garrido J."/>
        </authorList>
    </citation>
    <scope>NUCLEOTIDE SEQUENCE [LARGE SCALE GENOMIC DNA]</scope>
</reference>
<dbReference type="AlphaFoldDB" id="A0A8S1E9P8"/>
<comment type="caution">
    <text evidence="1">The sequence shown here is derived from an EMBL/GenBank/DDBJ whole genome shotgun (WGS) entry which is preliminary data.</text>
</comment>
<dbReference type="Proteomes" id="UP000494165">
    <property type="component" value="Unassembled WGS sequence"/>
</dbReference>
<evidence type="ECO:0000313" key="1">
    <source>
        <dbReference type="EMBL" id="CAB3388923.1"/>
    </source>
</evidence>
<dbReference type="EMBL" id="CADEPI010001008">
    <property type="protein sequence ID" value="CAB3388923.1"/>
    <property type="molecule type" value="Genomic_DNA"/>
</dbReference>
<name>A0A8S1E9P8_9INSE</name>
<gene>
    <name evidence="1" type="ORF">CLODIP_2_CD13839</name>
</gene>
<evidence type="ECO:0000313" key="2">
    <source>
        <dbReference type="Proteomes" id="UP000494165"/>
    </source>
</evidence>
<organism evidence="1 2">
    <name type="scientific">Cloeon dipterum</name>
    <dbReference type="NCBI Taxonomy" id="197152"/>
    <lineage>
        <taxon>Eukaryota</taxon>
        <taxon>Metazoa</taxon>
        <taxon>Ecdysozoa</taxon>
        <taxon>Arthropoda</taxon>
        <taxon>Hexapoda</taxon>
        <taxon>Insecta</taxon>
        <taxon>Pterygota</taxon>
        <taxon>Palaeoptera</taxon>
        <taxon>Ephemeroptera</taxon>
        <taxon>Pisciforma</taxon>
        <taxon>Baetidae</taxon>
        <taxon>Cloeon</taxon>
    </lineage>
</organism>
<proteinExistence type="predicted"/>
<sequence length="72" mass="7410">MRSREGALTKGLQTIARACAKCATMPEVDGSAAKEADVAAAAAADVAECSEQLADDVEDTDDVGDGRLRVNK</sequence>
<accession>A0A8S1E9P8</accession>
<keyword evidence="2" id="KW-1185">Reference proteome</keyword>